<dbReference type="Gene3D" id="4.10.60.10">
    <property type="entry name" value="Zinc finger, CCHC-type"/>
    <property type="match status" value="1"/>
</dbReference>
<feature type="region of interest" description="Disordered" evidence="1">
    <location>
        <begin position="45"/>
        <end position="70"/>
    </location>
</feature>
<comment type="caution">
    <text evidence="3">The sequence shown here is derived from an EMBL/GenBank/DDBJ whole genome shotgun (WGS) entry which is preliminary data.</text>
</comment>
<feature type="compositionally biased region" description="Polar residues" evidence="1">
    <location>
        <begin position="537"/>
        <end position="552"/>
    </location>
</feature>
<feature type="region of interest" description="Disordered" evidence="1">
    <location>
        <begin position="535"/>
        <end position="561"/>
    </location>
</feature>
<feature type="region of interest" description="Disordered" evidence="1">
    <location>
        <begin position="411"/>
        <end position="469"/>
    </location>
</feature>
<protein>
    <recommendedName>
        <fullName evidence="2">CCHC-type domain-containing protein</fullName>
    </recommendedName>
</protein>
<feature type="domain" description="CCHC-type" evidence="2">
    <location>
        <begin position="350"/>
        <end position="366"/>
    </location>
</feature>
<proteinExistence type="predicted"/>
<name>X6M6V2_RETFI</name>
<dbReference type="GO" id="GO:0008270">
    <property type="term" value="F:zinc ion binding"/>
    <property type="evidence" value="ECO:0007669"/>
    <property type="project" value="InterPro"/>
</dbReference>
<dbReference type="Proteomes" id="UP000023152">
    <property type="component" value="Unassembled WGS sequence"/>
</dbReference>
<feature type="domain" description="CCHC-type" evidence="2">
    <location>
        <begin position="331"/>
        <end position="347"/>
    </location>
</feature>
<dbReference type="SMART" id="SM00343">
    <property type="entry name" value="ZnF_C2HC"/>
    <property type="match status" value="2"/>
</dbReference>
<accession>X6M6V2</accession>
<dbReference type="SUPFAM" id="SSF57756">
    <property type="entry name" value="Retrovirus zinc finger-like domains"/>
    <property type="match status" value="1"/>
</dbReference>
<dbReference type="InterPro" id="IPR035979">
    <property type="entry name" value="RBD_domain_sf"/>
</dbReference>
<keyword evidence="4" id="KW-1185">Reference proteome</keyword>
<reference evidence="3 4" key="1">
    <citation type="journal article" date="2013" name="Curr. Biol.">
        <title>The Genome of the Foraminiferan Reticulomyxa filosa.</title>
        <authorList>
            <person name="Glockner G."/>
            <person name="Hulsmann N."/>
            <person name="Schleicher M."/>
            <person name="Noegel A.A."/>
            <person name="Eichinger L."/>
            <person name="Gallinger C."/>
            <person name="Pawlowski J."/>
            <person name="Sierra R."/>
            <person name="Euteneuer U."/>
            <person name="Pillet L."/>
            <person name="Moustafa A."/>
            <person name="Platzer M."/>
            <person name="Groth M."/>
            <person name="Szafranski K."/>
            <person name="Schliwa M."/>
        </authorList>
    </citation>
    <scope>NUCLEOTIDE SEQUENCE [LARGE SCALE GENOMIC DNA]</scope>
</reference>
<evidence type="ECO:0000256" key="1">
    <source>
        <dbReference type="SAM" id="MobiDB-lite"/>
    </source>
</evidence>
<organism evidence="3 4">
    <name type="scientific">Reticulomyxa filosa</name>
    <dbReference type="NCBI Taxonomy" id="46433"/>
    <lineage>
        <taxon>Eukaryota</taxon>
        <taxon>Sar</taxon>
        <taxon>Rhizaria</taxon>
        <taxon>Retaria</taxon>
        <taxon>Foraminifera</taxon>
        <taxon>Monothalamids</taxon>
        <taxon>Reticulomyxidae</taxon>
        <taxon>Reticulomyxa</taxon>
    </lineage>
</organism>
<dbReference type="SUPFAM" id="SSF54928">
    <property type="entry name" value="RNA-binding domain, RBD"/>
    <property type="match status" value="1"/>
</dbReference>
<dbReference type="InterPro" id="IPR001878">
    <property type="entry name" value="Znf_CCHC"/>
</dbReference>
<evidence type="ECO:0000313" key="3">
    <source>
        <dbReference type="EMBL" id="ETO08755.1"/>
    </source>
</evidence>
<evidence type="ECO:0000259" key="2">
    <source>
        <dbReference type="SMART" id="SM00343"/>
    </source>
</evidence>
<feature type="non-terminal residue" evidence="3">
    <location>
        <position position="1"/>
    </location>
</feature>
<dbReference type="EMBL" id="ASPP01024721">
    <property type="protein sequence ID" value="ETO08755.1"/>
    <property type="molecule type" value="Genomic_DNA"/>
</dbReference>
<dbReference type="GO" id="GO:0003676">
    <property type="term" value="F:nucleic acid binding"/>
    <property type="evidence" value="ECO:0007669"/>
    <property type="project" value="InterPro"/>
</dbReference>
<dbReference type="InterPro" id="IPR036875">
    <property type="entry name" value="Znf_CCHC_sf"/>
</dbReference>
<dbReference type="AlphaFoldDB" id="X6M6V2"/>
<sequence length="561" mass="65591">YCSEHCWNVLQHNRQLLEQSTMETNNNSQFMLSVYATKSLNRKRKKLPENENENNNNEHSCHQPKNKRQKTEINAPSLEAIPENKEQDTEIEKIATVNNINEEKKNDEVNEENVWKKSRKVRRLYFCANFPTLVITPVKGRMLLSASSLVRFMGLDQNYIRLKVKAHTHSASWRTLYVHLSKEIQTSELEDISKRFNDIHSKQSVRNDAKDGNEVQFVTPKCSIFQKTYSEEAKKKRLEDVNNPDVNRYVLLKNINLRESEKEIISSLEEYKYKIQECKRFKGLPIVKVLMSSAEDVKRILSDNNIFIGYQKVKCEIFDQNRRRPRKSFKQCRKCHGLNHIANECNKKPVCKYCGRINHNSTQCKFKKSPKKYQCVLCKGNHRSDSLICPKTQEIRQKLGIAFTRRENEIINRKKDQNNNQNQKGNHAAAKPKKNPNEQVQTKVQIMNKQKLAPSQQPEHKNNPRNQLESINNFGKQTQTRNINKKDIGNHYSFDSHENDEIAFLRSEVASLKSTINKMNLLLNKLMPFIENKLDNGDSNDFSKNMNSNANDTTDETMDQW</sequence>
<evidence type="ECO:0000313" key="4">
    <source>
        <dbReference type="Proteomes" id="UP000023152"/>
    </source>
</evidence>
<gene>
    <name evidence="3" type="ORF">RFI_28631</name>
</gene>
<feature type="compositionally biased region" description="Polar residues" evidence="1">
    <location>
        <begin position="437"/>
        <end position="457"/>
    </location>
</feature>